<accession>A0ABN1JLC8</accession>
<dbReference type="Proteomes" id="UP001500279">
    <property type="component" value="Unassembled WGS sequence"/>
</dbReference>
<name>A0ABN1JLC8_9BURK</name>
<dbReference type="RefSeq" id="WP_141289463.1">
    <property type="nucleotide sequence ID" value="NZ_BAAAEW010000004.1"/>
</dbReference>
<sequence length="194" mass="21165">MAALTGFHALPLSAVSAPPLRDEGFTTAKLTDPALSLLTDLSHAPCVMADHLDGLDSTIHTMVRAHVHMAFVTGVDEQVVGMITTDDLQGERPMQRAQADHVRFQDLTLEQLMTPVSQWQVLTSAQVAHARVGDIVSTLREHGLRYLLVVNPGTPRPVLHGIFSARRLETALGMDLRSDLHARSFAELESLIGH</sequence>
<dbReference type="InterPro" id="IPR046342">
    <property type="entry name" value="CBS_dom_sf"/>
</dbReference>
<gene>
    <name evidence="1" type="ORF">GCM10009107_05610</name>
</gene>
<evidence type="ECO:0008006" key="3">
    <source>
        <dbReference type="Google" id="ProtNLM"/>
    </source>
</evidence>
<protein>
    <recommendedName>
        <fullName evidence="3">CBS domain-containing protein</fullName>
    </recommendedName>
</protein>
<dbReference type="Gene3D" id="3.10.580.10">
    <property type="entry name" value="CBS-domain"/>
    <property type="match status" value="1"/>
</dbReference>
<comment type="caution">
    <text evidence="1">The sequence shown here is derived from an EMBL/GenBank/DDBJ whole genome shotgun (WGS) entry which is preliminary data.</text>
</comment>
<dbReference type="SUPFAM" id="SSF54631">
    <property type="entry name" value="CBS-domain pair"/>
    <property type="match status" value="1"/>
</dbReference>
<dbReference type="EMBL" id="BAAAEW010000004">
    <property type="protein sequence ID" value="GAA0742255.1"/>
    <property type="molecule type" value="Genomic_DNA"/>
</dbReference>
<evidence type="ECO:0000313" key="2">
    <source>
        <dbReference type="Proteomes" id="UP001500279"/>
    </source>
</evidence>
<reference evidence="1 2" key="1">
    <citation type="journal article" date="2019" name="Int. J. Syst. Evol. Microbiol.">
        <title>The Global Catalogue of Microorganisms (GCM) 10K type strain sequencing project: providing services to taxonomists for standard genome sequencing and annotation.</title>
        <authorList>
            <consortium name="The Broad Institute Genomics Platform"/>
            <consortium name="The Broad Institute Genome Sequencing Center for Infectious Disease"/>
            <person name="Wu L."/>
            <person name="Ma J."/>
        </authorList>
    </citation>
    <scope>NUCLEOTIDE SEQUENCE [LARGE SCALE GENOMIC DNA]</scope>
    <source>
        <strain evidence="1 2">JCM 15503</strain>
    </source>
</reference>
<evidence type="ECO:0000313" key="1">
    <source>
        <dbReference type="EMBL" id="GAA0742255.1"/>
    </source>
</evidence>
<organism evidence="1 2">
    <name type="scientific">Ideonella azotifigens</name>
    <dbReference type="NCBI Taxonomy" id="513160"/>
    <lineage>
        <taxon>Bacteria</taxon>
        <taxon>Pseudomonadati</taxon>
        <taxon>Pseudomonadota</taxon>
        <taxon>Betaproteobacteria</taxon>
        <taxon>Burkholderiales</taxon>
        <taxon>Sphaerotilaceae</taxon>
        <taxon>Ideonella</taxon>
    </lineage>
</organism>
<proteinExistence type="predicted"/>
<keyword evidence="2" id="KW-1185">Reference proteome</keyword>